<proteinExistence type="predicted"/>
<name>A0A3S2VPT5_9PROT</name>
<organism evidence="1 2">
    <name type="scientific">Hwanghaeella grinnelliae</name>
    <dbReference type="NCBI Taxonomy" id="2500179"/>
    <lineage>
        <taxon>Bacteria</taxon>
        <taxon>Pseudomonadati</taxon>
        <taxon>Pseudomonadota</taxon>
        <taxon>Alphaproteobacteria</taxon>
        <taxon>Rhodospirillales</taxon>
        <taxon>Rhodospirillaceae</taxon>
        <taxon>Hwanghaeella</taxon>
    </lineage>
</organism>
<protein>
    <submittedName>
        <fullName evidence="1">Uncharacterized protein</fullName>
    </submittedName>
</protein>
<sequence>MFRFTSVLGLLLVLAACGTPQKNNLNTIASAPAGSGTVVVIDAPLPVATDAVIFGIEESGYEIKRADRPGPVTNRVLMVHGVTLTSWGEVGRAVLTPTSPATTSAEFFVRQRHDLEEWPNTELEELEGWEASIQKFLADVRVGAGVTDAMKVTQRDIAEVGADEQSGERAVIGFLSGGIFGAAIASDGVEEDIDIRTPYRYTMADKNGETAVVLSFSLLETGDCAAAYFGPENEAPTFEKDDVSIIYLVNRPSSDCAF</sequence>
<dbReference type="AlphaFoldDB" id="A0A3S2VPT5"/>
<dbReference type="PROSITE" id="PS51257">
    <property type="entry name" value="PROKAR_LIPOPROTEIN"/>
    <property type="match status" value="1"/>
</dbReference>
<gene>
    <name evidence="1" type="ORF">EOI86_05925</name>
</gene>
<evidence type="ECO:0000313" key="2">
    <source>
        <dbReference type="Proteomes" id="UP000287447"/>
    </source>
</evidence>
<reference evidence="2" key="1">
    <citation type="submission" date="2019-01" db="EMBL/GenBank/DDBJ databases">
        <title>Gri0909 isolated from a small marine red alga.</title>
        <authorList>
            <person name="Kim J."/>
            <person name="Jeong S.E."/>
            <person name="Jeon C.O."/>
        </authorList>
    </citation>
    <scope>NUCLEOTIDE SEQUENCE [LARGE SCALE GENOMIC DNA]</scope>
    <source>
        <strain evidence="2">Gri0909</strain>
    </source>
</reference>
<dbReference type="EMBL" id="SADE01000001">
    <property type="protein sequence ID" value="RVU38805.1"/>
    <property type="molecule type" value="Genomic_DNA"/>
</dbReference>
<evidence type="ECO:0000313" key="1">
    <source>
        <dbReference type="EMBL" id="RVU38805.1"/>
    </source>
</evidence>
<dbReference type="Proteomes" id="UP000287447">
    <property type="component" value="Unassembled WGS sequence"/>
</dbReference>
<comment type="caution">
    <text evidence="1">The sequence shown here is derived from an EMBL/GenBank/DDBJ whole genome shotgun (WGS) entry which is preliminary data.</text>
</comment>
<keyword evidence="2" id="KW-1185">Reference proteome</keyword>
<dbReference type="RefSeq" id="WP_127764177.1">
    <property type="nucleotide sequence ID" value="NZ_SADE01000001.1"/>
</dbReference>
<accession>A0A3S2VPT5</accession>